<dbReference type="AlphaFoldDB" id="A0A846MSN4"/>
<reference evidence="1 2" key="1">
    <citation type="submission" date="2020-03" db="EMBL/GenBank/DDBJ databases">
        <title>Genomic Encyclopedia of Type Strains, Phase IV (KMG-IV): sequencing the most valuable type-strain genomes for metagenomic binning, comparative biology and taxonomic classification.</title>
        <authorList>
            <person name="Goeker M."/>
        </authorList>
    </citation>
    <scope>NUCLEOTIDE SEQUENCE [LARGE SCALE GENOMIC DNA]</scope>
    <source>
        <strain evidence="1 2">DSM 5718</strain>
    </source>
</reference>
<evidence type="ECO:0000313" key="1">
    <source>
        <dbReference type="EMBL" id="NIK74352.1"/>
    </source>
</evidence>
<dbReference type="Proteomes" id="UP000537126">
    <property type="component" value="Unassembled WGS sequence"/>
</dbReference>
<organism evidence="1 2">
    <name type="scientific">Thermonema lapsum</name>
    <dbReference type="NCBI Taxonomy" id="28195"/>
    <lineage>
        <taxon>Bacteria</taxon>
        <taxon>Pseudomonadati</taxon>
        <taxon>Bacteroidota</taxon>
        <taxon>Cytophagia</taxon>
        <taxon>Cytophagales</taxon>
        <taxon>Thermonemataceae</taxon>
        <taxon>Thermonema</taxon>
    </lineage>
</organism>
<sequence>MKKFIAFLLIAGLVGLASCTKRYTCPTYLKDTKTPAKEVRA</sequence>
<keyword evidence="2" id="KW-1185">Reference proteome</keyword>
<protein>
    <recommendedName>
        <fullName evidence="3">Lipoprotein</fullName>
    </recommendedName>
</protein>
<comment type="caution">
    <text evidence="1">The sequence shown here is derived from an EMBL/GenBank/DDBJ whole genome shotgun (WGS) entry which is preliminary data.</text>
</comment>
<name>A0A846MSN4_9BACT</name>
<evidence type="ECO:0000313" key="2">
    <source>
        <dbReference type="Proteomes" id="UP000537126"/>
    </source>
</evidence>
<proteinExistence type="predicted"/>
<dbReference type="EMBL" id="JAASRN010000002">
    <property type="protein sequence ID" value="NIK74352.1"/>
    <property type="molecule type" value="Genomic_DNA"/>
</dbReference>
<dbReference type="PROSITE" id="PS51257">
    <property type="entry name" value="PROKAR_LIPOPROTEIN"/>
    <property type="match status" value="1"/>
</dbReference>
<dbReference type="RefSeq" id="WP_262886448.1">
    <property type="nucleotide sequence ID" value="NZ_JAASRN010000002.1"/>
</dbReference>
<gene>
    <name evidence="1" type="ORF">FHS56_001865</name>
</gene>
<accession>A0A846MSN4</accession>
<evidence type="ECO:0008006" key="3">
    <source>
        <dbReference type="Google" id="ProtNLM"/>
    </source>
</evidence>